<feature type="transmembrane region" description="Helical" evidence="5">
    <location>
        <begin position="184"/>
        <end position="204"/>
    </location>
</feature>
<gene>
    <name evidence="6" type="ORF">TR136321</name>
</gene>
<comment type="subcellular location">
    <subcellularLocation>
        <location evidence="1">Membrane</location>
        <topology evidence="1">Multi-pass membrane protein</topology>
    </subcellularLocation>
</comment>
<keyword evidence="2 5" id="KW-0812">Transmembrane</keyword>
<reference evidence="6" key="1">
    <citation type="submission" date="2016-01" db="EMBL/GenBank/DDBJ databases">
        <title>Reference transcriptome for the parasite Schistocephalus solidus: insights into the molecular evolution of parasitism.</title>
        <authorList>
            <person name="Hebert F.O."/>
            <person name="Grambauer S."/>
            <person name="Barber I."/>
            <person name="Landry C.R."/>
            <person name="Aubin-Horth N."/>
        </authorList>
    </citation>
    <scope>NUCLEOTIDE SEQUENCE</scope>
</reference>
<dbReference type="GO" id="GO:0005739">
    <property type="term" value="C:mitochondrion"/>
    <property type="evidence" value="ECO:0007669"/>
    <property type="project" value="TreeGrafter"/>
</dbReference>
<sequence length="224" mass="24396">MNHLQRFRTALVPFPLKHTANWVLFQKPRHSSEKPTNTESWAAKLVASCSPSEIEQLRNEILKHSSLTCTPSSDLTLSGEQRRLGKIQHFTQPVFLASASPFIGFGFMDNFVMIIAGEYIDLTFATVFGFSTMAAAGLGNLVSDICGLGLVGYVEKYASLFGVKMPSLTPAELSSKSASRASNMGRLVGISVGCLLGMFPLLFIPRGSEKAPSNEASKEEEEEE</sequence>
<dbReference type="GO" id="GO:0016020">
    <property type="term" value="C:membrane"/>
    <property type="evidence" value="ECO:0007669"/>
    <property type="project" value="UniProtKB-SubCell"/>
</dbReference>
<dbReference type="EMBL" id="GEEE01011898">
    <property type="protein sequence ID" value="JAP51327.1"/>
    <property type="molecule type" value="Transcribed_RNA"/>
</dbReference>
<keyword evidence="3 5" id="KW-1133">Transmembrane helix</keyword>
<evidence type="ECO:0000256" key="1">
    <source>
        <dbReference type="ARBA" id="ARBA00004141"/>
    </source>
</evidence>
<feature type="transmembrane region" description="Helical" evidence="5">
    <location>
        <begin position="94"/>
        <end position="116"/>
    </location>
</feature>
<proteinExistence type="predicted"/>
<dbReference type="PANTHER" id="PTHR21706:SF15">
    <property type="entry name" value="TRANSMEMBRANE PROTEIN 65"/>
    <property type="match status" value="1"/>
</dbReference>
<accession>A0A0X3PN81</accession>
<dbReference type="InterPro" id="IPR019537">
    <property type="entry name" value="TMEM65"/>
</dbReference>
<evidence type="ECO:0000313" key="6">
    <source>
        <dbReference type="EMBL" id="JAP51327.1"/>
    </source>
</evidence>
<dbReference type="Pfam" id="PF10507">
    <property type="entry name" value="TMEM65"/>
    <property type="match status" value="1"/>
</dbReference>
<evidence type="ECO:0000256" key="4">
    <source>
        <dbReference type="ARBA" id="ARBA00023136"/>
    </source>
</evidence>
<evidence type="ECO:0000256" key="5">
    <source>
        <dbReference type="SAM" id="Phobius"/>
    </source>
</evidence>
<organism evidence="6">
    <name type="scientific">Schistocephalus solidus</name>
    <name type="common">Tapeworm</name>
    <dbReference type="NCBI Taxonomy" id="70667"/>
    <lineage>
        <taxon>Eukaryota</taxon>
        <taxon>Metazoa</taxon>
        <taxon>Spiralia</taxon>
        <taxon>Lophotrochozoa</taxon>
        <taxon>Platyhelminthes</taxon>
        <taxon>Cestoda</taxon>
        <taxon>Eucestoda</taxon>
        <taxon>Diphyllobothriidea</taxon>
        <taxon>Diphyllobothriidae</taxon>
        <taxon>Schistocephalus</taxon>
    </lineage>
</organism>
<protein>
    <recommendedName>
        <fullName evidence="7">Transmembrane protein 65</fullName>
    </recommendedName>
</protein>
<dbReference type="PANTHER" id="PTHR21706">
    <property type="entry name" value="TRANSMEMBRANE PROTEIN 65"/>
    <property type="match status" value="1"/>
</dbReference>
<name>A0A0X3PN81_SCHSO</name>
<evidence type="ECO:0000256" key="2">
    <source>
        <dbReference type="ARBA" id="ARBA00022692"/>
    </source>
</evidence>
<dbReference type="AlphaFoldDB" id="A0A0X3PN81"/>
<keyword evidence="4 5" id="KW-0472">Membrane</keyword>
<evidence type="ECO:0000256" key="3">
    <source>
        <dbReference type="ARBA" id="ARBA00022989"/>
    </source>
</evidence>
<evidence type="ECO:0008006" key="7">
    <source>
        <dbReference type="Google" id="ProtNLM"/>
    </source>
</evidence>